<sequence>MSVLVEAKKQPGFFRDTPRGWVWIQPINPRGRVFASRDEKLAVTFSRSSLPASMGVCVGQCDPGHFFVAGLVDVCYAVLRFAHVGGLCLGCLD</sequence>
<dbReference type="GeneID" id="70184347"/>
<dbReference type="AlphaFoldDB" id="A0A9P8XZY7"/>
<accession>A0A9P8XZY7</accession>
<dbReference type="Proteomes" id="UP000756346">
    <property type="component" value="Unassembled WGS sequence"/>
</dbReference>
<comment type="caution">
    <text evidence="1">The sequence shown here is derived from an EMBL/GenBank/DDBJ whole genome shotgun (WGS) entry which is preliminary data.</text>
</comment>
<reference evidence="1" key="1">
    <citation type="journal article" date="2021" name="Nat. Commun.">
        <title>Genetic determinants of endophytism in the Arabidopsis root mycobiome.</title>
        <authorList>
            <person name="Mesny F."/>
            <person name="Miyauchi S."/>
            <person name="Thiergart T."/>
            <person name="Pickel B."/>
            <person name="Atanasova L."/>
            <person name="Karlsson M."/>
            <person name="Huettel B."/>
            <person name="Barry K.W."/>
            <person name="Haridas S."/>
            <person name="Chen C."/>
            <person name="Bauer D."/>
            <person name="Andreopoulos W."/>
            <person name="Pangilinan J."/>
            <person name="LaButti K."/>
            <person name="Riley R."/>
            <person name="Lipzen A."/>
            <person name="Clum A."/>
            <person name="Drula E."/>
            <person name="Henrissat B."/>
            <person name="Kohler A."/>
            <person name="Grigoriev I.V."/>
            <person name="Martin F.M."/>
            <person name="Hacquard S."/>
        </authorList>
    </citation>
    <scope>NUCLEOTIDE SEQUENCE</scope>
    <source>
        <strain evidence="1">MPI-CAGE-CH-0230</strain>
    </source>
</reference>
<organism evidence="1 2">
    <name type="scientific">Microdochium trichocladiopsis</name>
    <dbReference type="NCBI Taxonomy" id="1682393"/>
    <lineage>
        <taxon>Eukaryota</taxon>
        <taxon>Fungi</taxon>
        <taxon>Dikarya</taxon>
        <taxon>Ascomycota</taxon>
        <taxon>Pezizomycotina</taxon>
        <taxon>Sordariomycetes</taxon>
        <taxon>Xylariomycetidae</taxon>
        <taxon>Xylariales</taxon>
        <taxon>Microdochiaceae</taxon>
        <taxon>Microdochium</taxon>
    </lineage>
</organism>
<dbReference type="RefSeq" id="XP_046009425.1">
    <property type="nucleotide sequence ID" value="XM_046154801.1"/>
</dbReference>
<evidence type="ECO:0000313" key="2">
    <source>
        <dbReference type="Proteomes" id="UP000756346"/>
    </source>
</evidence>
<evidence type="ECO:0000313" key="1">
    <source>
        <dbReference type="EMBL" id="KAH7026208.1"/>
    </source>
</evidence>
<gene>
    <name evidence="1" type="ORF">B0I36DRAFT_330102</name>
</gene>
<dbReference type="EMBL" id="JAGTJQ010000008">
    <property type="protein sequence ID" value="KAH7026208.1"/>
    <property type="molecule type" value="Genomic_DNA"/>
</dbReference>
<keyword evidence="2" id="KW-1185">Reference proteome</keyword>
<name>A0A9P8XZY7_9PEZI</name>
<protein>
    <submittedName>
        <fullName evidence="1">Uncharacterized protein</fullName>
    </submittedName>
</protein>
<proteinExistence type="predicted"/>